<organism evidence="15">
    <name type="scientific">Auxenochlorella protothecoides</name>
    <name type="common">Green microalga</name>
    <name type="synonym">Chlorella protothecoides</name>
    <dbReference type="NCBI Taxonomy" id="3075"/>
    <lineage>
        <taxon>Eukaryota</taxon>
        <taxon>Viridiplantae</taxon>
        <taxon>Chlorophyta</taxon>
        <taxon>core chlorophytes</taxon>
        <taxon>Trebouxiophyceae</taxon>
        <taxon>Chlorellales</taxon>
        <taxon>Chlorellaceae</taxon>
        <taxon>Auxenochlorella</taxon>
    </lineage>
</organism>
<dbReference type="InterPro" id="IPR002088">
    <property type="entry name" value="Prenyl_trans_a"/>
</dbReference>
<dbReference type="AlphaFoldDB" id="A0A1D2AAQ8"/>
<dbReference type="GO" id="GO:0004662">
    <property type="term" value="F:CAAX-protein geranylgeranyltransferase activity"/>
    <property type="evidence" value="ECO:0007669"/>
    <property type="project" value="UniProtKB-EC"/>
</dbReference>
<evidence type="ECO:0000256" key="7">
    <source>
        <dbReference type="ARBA" id="ARBA00022737"/>
    </source>
</evidence>
<evidence type="ECO:0000256" key="5">
    <source>
        <dbReference type="ARBA" id="ARBA00022602"/>
    </source>
</evidence>
<protein>
    <recommendedName>
        <fullName evidence="9">Protein farnesyltransferase/geranylgeranyltransferase type-1 subunit alpha</fullName>
        <ecNumber evidence="4">2.5.1.58</ecNumber>
        <ecNumber evidence="3">2.5.1.59</ecNumber>
    </recommendedName>
    <alternativeName>
        <fullName evidence="12">CAAX farnesyltransferase subunit alpha</fullName>
    </alternativeName>
    <alternativeName>
        <fullName evidence="11">FTase-alpha</fullName>
    </alternativeName>
    <alternativeName>
        <fullName evidence="10">Ras proteins prenyltransferase subunit alpha</fullName>
    </alternativeName>
    <alternativeName>
        <fullName evidence="13">Type I protein geranyl-geranyltransferase subunit alpha</fullName>
    </alternativeName>
</protein>
<dbReference type="PANTHER" id="PTHR11129">
    <property type="entry name" value="PROTEIN FARNESYLTRANSFERASE ALPHA SUBUNIT/RAB GERANYLGERANYL TRANSFERASE ALPHA SUBUNIT"/>
    <property type="match status" value="1"/>
</dbReference>
<comment type="cofactor">
    <cofactor evidence="1">
        <name>Mg(2+)</name>
        <dbReference type="ChEBI" id="CHEBI:18420"/>
    </cofactor>
</comment>
<keyword evidence="8" id="KW-0460">Magnesium</keyword>
<dbReference type="GO" id="GO:0005965">
    <property type="term" value="C:protein farnesyltransferase complex"/>
    <property type="evidence" value="ECO:0007669"/>
    <property type="project" value="TreeGrafter"/>
</dbReference>
<dbReference type="GO" id="GO:0005953">
    <property type="term" value="C:CAAX-protein geranylgeranyltransferase complex"/>
    <property type="evidence" value="ECO:0007669"/>
    <property type="project" value="TreeGrafter"/>
</dbReference>
<evidence type="ECO:0000256" key="2">
    <source>
        <dbReference type="ARBA" id="ARBA00006734"/>
    </source>
</evidence>
<proteinExistence type="inferred from homology"/>
<dbReference type="EC" id="2.5.1.59" evidence="3"/>
<dbReference type="EC" id="2.5.1.58" evidence="4"/>
<evidence type="ECO:0000256" key="12">
    <source>
        <dbReference type="ARBA" id="ARBA00043086"/>
    </source>
</evidence>
<evidence type="ECO:0000256" key="8">
    <source>
        <dbReference type="ARBA" id="ARBA00022842"/>
    </source>
</evidence>
<accession>A0A1D2AAQ8</accession>
<dbReference type="Gene3D" id="1.25.40.120">
    <property type="entry name" value="Protein prenylyltransferase"/>
    <property type="match status" value="1"/>
</dbReference>
<dbReference type="EMBL" id="GDKF01002323">
    <property type="protein sequence ID" value="JAT76299.1"/>
    <property type="molecule type" value="Transcribed_RNA"/>
</dbReference>
<dbReference type="PANTHER" id="PTHR11129:SF1">
    <property type="entry name" value="PROTEIN FARNESYLTRANSFERASE_GERANYLGERANYLTRANSFERASE TYPE-1 SUBUNIT ALPHA"/>
    <property type="match status" value="1"/>
</dbReference>
<dbReference type="Pfam" id="PF01239">
    <property type="entry name" value="PPTA"/>
    <property type="match status" value="3"/>
</dbReference>
<evidence type="ECO:0000256" key="6">
    <source>
        <dbReference type="ARBA" id="ARBA00022679"/>
    </source>
</evidence>
<evidence type="ECO:0000256" key="14">
    <source>
        <dbReference type="SAM" id="MobiDB-lite"/>
    </source>
</evidence>
<dbReference type="PROSITE" id="PS51147">
    <property type="entry name" value="PFTA"/>
    <property type="match status" value="2"/>
</dbReference>
<keyword evidence="5" id="KW-0637">Prenyltransferase</keyword>
<evidence type="ECO:0000313" key="15">
    <source>
        <dbReference type="EMBL" id="JAT76299.1"/>
    </source>
</evidence>
<keyword evidence="6" id="KW-0808">Transferase</keyword>
<reference evidence="15" key="1">
    <citation type="submission" date="2015-08" db="EMBL/GenBank/DDBJ databases">
        <authorList>
            <person name="Babu N.S."/>
            <person name="Beckwith C.J."/>
            <person name="Beseler K.G."/>
            <person name="Brison A."/>
            <person name="Carone J.V."/>
            <person name="Caskin T.P."/>
            <person name="Diamond M."/>
            <person name="Durham M.E."/>
            <person name="Foxe J.M."/>
            <person name="Go M."/>
            <person name="Henderson B.A."/>
            <person name="Jones I.B."/>
            <person name="McGettigan J.A."/>
            <person name="Micheletti S.J."/>
            <person name="Nasrallah M.E."/>
            <person name="Ortiz D."/>
            <person name="Piller C.R."/>
            <person name="Privatt S.R."/>
            <person name="Schneider S.L."/>
            <person name="Sharp S."/>
            <person name="Smith T.C."/>
            <person name="Stanton J.D."/>
            <person name="Ullery H.E."/>
            <person name="Wilson R.J."/>
            <person name="Serrano M.G."/>
            <person name="Buck G."/>
            <person name="Lee V."/>
            <person name="Wang Y."/>
            <person name="Carvalho R."/>
            <person name="Voegtly L."/>
            <person name="Shi R."/>
            <person name="Duckworth R."/>
            <person name="Johnson A."/>
            <person name="Loviza R."/>
            <person name="Walstead R."/>
            <person name="Shah Z."/>
            <person name="Kiflezghi M."/>
            <person name="Wade K."/>
            <person name="Ball S.L."/>
            <person name="Bradley K.W."/>
            <person name="Asai D.J."/>
            <person name="Bowman C.A."/>
            <person name="Russell D.A."/>
            <person name="Pope W.H."/>
            <person name="Jacobs-Sera D."/>
            <person name="Hendrix R.W."/>
            <person name="Hatfull G.F."/>
        </authorList>
    </citation>
    <scope>NUCLEOTIDE SEQUENCE</scope>
</reference>
<keyword evidence="7" id="KW-0677">Repeat</keyword>
<sequence length="337" mass="35811">MPEITIEEVEGDAAQAVDLLSDSHWRDLAPLPYPPLPQPVVEIDMDEETALLMGRFWAVKTAGELSERALALTEHIILHINGAHYTVWEWRWRCVLALRGKEVGDVEESGSPPGVADTTPWPSASGFPTAVPAPALEAERELHAAVAAANPKNYQLWNARRRAAAAAGAGALALELAFTGACLALDAKNYHAWAHRQAVVAAAWEESVARAELEATRQLLGEDPRNNSAWSYRMYLVRALAADLAGVGRRAGGGGPLEGGATLDPGSPLIAIEMDLVRNAVHAVPSSQSAWAYALGLRPLVPAGALNQGIAALARQVLGAAPWSLAALRALRRAEGP</sequence>
<evidence type="ECO:0000256" key="9">
    <source>
        <dbReference type="ARBA" id="ARBA00040965"/>
    </source>
</evidence>
<feature type="region of interest" description="Disordered" evidence="14">
    <location>
        <begin position="104"/>
        <end position="128"/>
    </location>
</feature>
<name>A0A1D2AAQ8_AUXPR</name>
<evidence type="ECO:0000256" key="13">
    <source>
        <dbReference type="ARBA" id="ARBA00043219"/>
    </source>
</evidence>
<evidence type="ECO:0000256" key="4">
    <source>
        <dbReference type="ARBA" id="ARBA00012702"/>
    </source>
</evidence>
<dbReference type="GO" id="GO:0004660">
    <property type="term" value="F:protein farnesyltransferase activity"/>
    <property type="evidence" value="ECO:0007669"/>
    <property type="project" value="UniProtKB-EC"/>
</dbReference>
<evidence type="ECO:0000256" key="11">
    <source>
        <dbReference type="ARBA" id="ARBA00042436"/>
    </source>
</evidence>
<comment type="similarity">
    <text evidence="2">Belongs to the protein prenyltransferase subunit alpha family.</text>
</comment>
<gene>
    <name evidence="15" type="ORF">g.53076</name>
</gene>
<evidence type="ECO:0000256" key="10">
    <source>
        <dbReference type="ARBA" id="ARBA00041392"/>
    </source>
</evidence>
<dbReference type="SUPFAM" id="SSF48439">
    <property type="entry name" value="Protein prenylyltransferase"/>
    <property type="match status" value="1"/>
</dbReference>
<evidence type="ECO:0000256" key="3">
    <source>
        <dbReference type="ARBA" id="ARBA00012700"/>
    </source>
</evidence>
<evidence type="ECO:0000256" key="1">
    <source>
        <dbReference type="ARBA" id="ARBA00001946"/>
    </source>
</evidence>